<evidence type="ECO:0000313" key="2">
    <source>
        <dbReference type="EMBL" id="KAK9815515.1"/>
    </source>
</evidence>
<organism evidence="2 3">
    <name type="scientific">[Myrmecia] bisecta</name>
    <dbReference type="NCBI Taxonomy" id="41462"/>
    <lineage>
        <taxon>Eukaryota</taxon>
        <taxon>Viridiplantae</taxon>
        <taxon>Chlorophyta</taxon>
        <taxon>core chlorophytes</taxon>
        <taxon>Trebouxiophyceae</taxon>
        <taxon>Trebouxiales</taxon>
        <taxon>Trebouxiaceae</taxon>
        <taxon>Myrmecia</taxon>
    </lineage>
</organism>
<accession>A0AAW1Q0W5</accession>
<name>A0AAW1Q0W5_9CHLO</name>
<comment type="caution">
    <text evidence="2">The sequence shown here is derived from an EMBL/GenBank/DDBJ whole genome shotgun (WGS) entry which is preliminary data.</text>
</comment>
<gene>
    <name evidence="2" type="ORF">WJX72_004958</name>
</gene>
<feature type="region of interest" description="Disordered" evidence="1">
    <location>
        <begin position="22"/>
        <end position="50"/>
    </location>
</feature>
<reference evidence="2 3" key="1">
    <citation type="journal article" date="2024" name="Nat. Commun.">
        <title>Phylogenomics reveals the evolutionary origins of lichenization in chlorophyte algae.</title>
        <authorList>
            <person name="Puginier C."/>
            <person name="Libourel C."/>
            <person name="Otte J."/>
            <person name="Skaloud P."/>
            <person name="Haon M."/>
            <person name="Grisel S."/>
            <person name="Petersen M."/>
            <person name="Berrin J.G."/>
            <person name="Delaux P.M."/>
            <person name="Dal Grande F."/>
            <person name="Keller J."/>
        </authorList>
    </citation>
    <scope>NUCLEOTIDE SEQUENCE [LARGE SCALE GENOMIC DNA]</scope>
    <source>
        <strain evidence="2 3">SAG 2043</strain>
    </source>
</reference>
<evidence type="ECO:0000313" key="3">
    <source>
        <dbReference type="Proteomes" id="UP001489004"/>
    </source>
</evidence>
<keyword evidence="3" id="KW-1185">Reference proteome</keyword>
<dbReference type="InterPro" id="IPR052980">
    <property type="entry name" value="Crinkler_effector"/>
</dbReference>
<dbReference type="EMBL" id="JALJOR010000006">
    <property type="protein sequence ID" value="KAK9815515.1"/>
    <property type="molecule type" value="Genomic_DNA"/>
</dbReference>
<dbReference type="PANTHER" id="PTHR33129">
    <property type="entry name" value="PROTEIN KINASE DOMAIN-CONTAINING PROTEIN-RELATED"/>
    <property type="match status" value="1"/>
</dbReference>
<dbReference type="AlphaFoldDB" id="A0AAW1Q0W5"/>
<dbReference type="Proteomes" id="UP001489004">
    <property type="component" value="Unassembled WGS sequence"/>
</dbReference>
<proteinExistence type="predicted"/>
<sequence length="337" mass="36546">MVVLQASSAGRVHRGKLLLRHKLGSSGPASRPTGSRSAAAATRTEAGDTKGHPPFMRLLAFYEAAKHVEEVDGWLRFPKGVFLLGTPAYGSCILVPESYIALDKALQKEASNGRPFAVVSGNPGLGQVRLRPPRGCAVLEGSLGPIAYICDGTEPVANEELLAGVTEALVTHAPDEAVYHKFLKLTQCVASPFWLPPWSIDELEMLRLELYPHVSCMQMLQLVARYGPVPHCALARAGNSGLRGLDISLDVAIARLKGEDIECASPADAARTSRCLILIEVPGWREGDCLNYKVQLLSPDIKIRVAARLHVLYMSMGDRLRQLARLIGWSAGQDQQK</sequence>
<evidence type="ECO:0000256" key="1">
    <source>
        <dbReference type="SAM" id="MobiDB-lite"/>
    </source>
</evidence>
<protein>
    <submittedName>
        <fullName evidence="2">Uncharacterized protein</fullName>
    </submittedName>
</protein>
<dbReference type="PANTHER" id="PTHR33129:SF1">
    <property type="entry name" value="ATP-BINDING PROTEIN"/>
    <property type="match status" value="1"/>
</dbReference>
<feature type="compositionally biased region" description="Low complexity" evidence="1">
    <location>
        <begin position="28"/>
        <end position="44"/>
    </location>
</feature>